<evidence type="ECO:0000259" key="1">
    <source>
        <dbReference type="Pfam" id="PF06985"/>
    </source>
</evidence>
<sequence length="258" mass="29392">MATGDEKSVCPVCFNLDFDHIPQKEPPCVLDSHYFNIPFLKVKASSKSESCLPCSIICAGLECMQEQWEDSEDDQFLLEDTLLLINLRRGHSLRITCSNPGDEKILEFYTLSEKDNASIFAIGISRAVATELDLDRCLELAREWMKKCDTEHNLCGRPISSRLPTRVIDVGPDATSDTVYLRETTESNRDLYMSLSHCWGKEQIITTTTSTLLARKASINLSELSELSENFRDAVMIARYFGIRYLWIDSLCLYLDRH</sequence>
<name>A0A1L7XCF2_9HELO</name>
<dbReference type="AlphaFoldDB" id="A0A1L7XCF2"/>
<dbReference type="InterPro" id="IPR010730">
    <property type="entry name" value="HET"/>
</dbReference>
<dbReference type="Proteomes" id="UP000184330">
    <property type="component" value="Unassembled WGS sequence"/>
</dbReference>
<dbReference type="STRING" id="576137.A0A1L7XCF2"/>
<evidence type="ECO:0000313" key="2">
    <source>
        <dbReference type="EMBL" id="CZR62676.1"/>
    </source>
</evidence>
<keyword evidence="3" id="KW-1185">Reference proteome</keyword>
<reference evidence="2 3" key="1">
    <citation type="submission" date="2016-03" db="EMBL/GenBank/DDBJ databases">
        <authorList>
            <person name="Ploux O."/>
        </authorList>
    </citation>
    <scope>NUCLEOTIDE SEQUENCE [LARGE SCALE GENOMIC DNA]</scope>
    <source>
        <strain evidence="2 3">UAMH 11012</strain>
    </source>
</reference>
<dbReference type="PANTHER" id="PTHR33112:SF8">
    <property type="entry name" value="HETEROKARYON INCOMPATIBILITY DOMAIN-CONTAINING PROTEIN"/>
    <property type="match status" value="1"/>
</dbReference>
<evidence type="ECO:0000313" key="3">
    <source>
        <dbReference type="Proteomes" id="UP000184330"/>
    </source>
</evidence>
<dbReference type="EMBL" id="FJOG01000021">
    <property type="protein sequence ID" value="CZR62676.1"/>
    <property type="molecule type" value="Genomic_DNA"/>
</dbReference>
<accession>A0A1L7XCF2</accession>
<dbReference type="PANTHER" id="PTHR33112">
    <property type="entry name" value="DOMAIN PROTEIN, PUTATIVE-RELATED"/>
    <property type="match status" value="1"/>
</dbReference>
<proteinExistence type="predicted"/>
<feature type="domain" description="Heterokaryon incompatibility" evidence="1">
    <location>
        <begin position="192"/>
        <end position="253"/>
    </location>
</feature>
<dbReference type="OrthoDB" id="3486565at2759"/>
<protein>
    <recommendedName>
        <fullName evidence="1">Heterokaryon incompatibility domain-containing protein</fullName>
    </recommendedName>
</protein>
<gene>
    <name evidence="2" type="ORF">PAC_12573</name>
</gene>
<organism evidence="2 3">
    <name type="scientific">Phialocephala subalpina</name>
    <dbReference type="NCBI Taxonomy" id="576137"/>
    <lineage>
        <taxon>Eukaryota</taxon>
        <taxon>Fungi</taxon>
        <taxon>Dikarya</taxon>
        <taxon>Ascomycota</taxon>
        <taxon>Pezizomycotina</taxon>
        <taxon>Leotiomycetes</taxon>
        <taxon>Helotiales</taxon>
        <taxon>Mollisiaceae</taxon>
        <taxon>Phialocephala</taxon>
        <taxon>Phialocephala fortinii species complex</taxon>
    </lineage>
</organism>
<dbReference type="Pfam" id="PF06985">
    <property type="entry name" value="HET"/>
    <property type="match status" value="1"/>
</dbReference>